<dbReference type="InterPro" id="IPR050960">
    <property type="entry name" value="AB_hydrolase_4_sf"/>
</dbReference>
<dbReference type="InterPro" id="IPR029058">
    <property type="entry name" value="AB_hydrolase_fold"/>
</dbReference>
<dbReference type="RefSeq" id="WP_230340372.1">
    <property type="nucleotide sequence ID" value="NZ_CP069798.1"/>
</dbReference>
<evidence type="ECO:0000256" key="1">
    <source>
        <dbReference type="ARBA" id="ARBA00010884"/>
    </source>
</evidence>
<evidence type="ECO:0000313" key="4">
    <source>
        <dbReference type="EMBL" id="QRQ83074.1"/>
    </source>
</evidence>
<keyword evidence="5" id="KW-1185">Reference proteome</keyword>
<feature type="domain" description="AB hydrolase-1" evidence="3">
    <location>
        <begin position="70"/>
        <end position="308"/>
    </location>
</feature>
<dbReference type="Gene3D" id="3.40.50.1820">
    <property type="entry name" value="alpha/beta hydrolase"/>
    <property type="match status" value="1"/>
</dbReference>
<evidence type="ECO:0000256" key="2">
    <source>
        <dbReference type="PIRSR" id="PIRSR005211-1"/>
    </source>
</evidence>
<gene>
    <name evidence="4" type="ORF">JQU52_06865</name>
</gene>
<feature type="active site" description="Charge relay system" evidence="2">
    <location>
        <position position="303"/>
    </location>
</feature>
<reference evidence="4" key="1">
    <citation type="submission" date="2021-02" db="EMBL/GenBank/DDBJ databases">
        <title>Neisseriaceae sp. 26B isolated from the cloaca of a Common Toad-headed Turtle (Mesoclemmys nasuta).</title>
        <authorList>
            <person name="Spergser J."/>
            <person name="Busse H.-J."/>
        </authorList>
    </citation>
    <scope>NUCLEOTIDE SEQUENCE</scope>
    <source>
        <strain evidence="4">26B</strain>
    </source>
</reference>
<sequence length="333" mass="36329">MPSEQQRQQRLAALPTYRSPVWLKGGHAQTIWAKTRLPPAPPYRRQVLTDSTGQTAIPYDWIDTDCADAPLLVLFHGLEGSSHSHYARALMQAVAERGWQGCVAHFRGCGGIANTAPIAYHSGDSAEIGHYLATLRRLHPQRPLYAAGVSLGGNALAKYLGETGDAALCDAAAVISAPVDLPAASVALERGLSRRLYAPYFLHTLLPKVRAEAAQYPPFDLNAVLKSRSLGDFDNAFTAPVHGFADKNDYYRRAAAKPLLRHIRKPTLLLNAQNDPFMPAAALPRISDVSEQVYLHQPPQGGHVGFVSGSGRGHLRWLPETLLAFFEFETDPS</sequence>
<dbReference type="EMBL" id="CP069798">
    <property type="protein sequence ID" value="QRQ83074.1"/>
    <property type="molecule type" value="Genomic_DNA"/>
</dbReference>
<keyword evidence="4" id="KW-0378">Hydrolase</keyword>
<dbReference type="GO" id="GO:0047372">
    <property type="term" value="F:monoacylglycerol lipase activity"/>
    <property type="evidence" value="ECO:0007669"/>
    <property type="project" value="TreeGrafter"/>
</dbReference>
<dbReference type="PANTHER" id="PTHR10794:SF94">
    <property type="entry name" value="ESTERASE YHET-RELATED"/>
    <property type="match status" value="1"/>
</dbReference>
<protein>
    <submittedName>
        <fullName evidence="4">Alpha/beta fold hydrolase</fullName>
    </submittedName>
</protein>
<dbReference type="InterPro" id="IPR012020">
    <property type="entry name" value="ABHD4"/>
</dbReference>
<dbReference type="KEGG" id="ptes:JQU52_06865"/>
<feature type="active site" description="Charge relay system" evidence="2">
    <location>
        <position position="275"/>
    </location>
</feature>
<dbReference type="Pfam" id="PF00561">
    <property type="entry name" value="Abhydrolase_1"/>
    <property type="match status" value="1"/>
</dbReference>
<dbReference type="AlphaFoldDB" id="A0A892ZN61"/>
<accession>A0A892ZN61</accession>
<evidence type="ECO:0000259" key="3">
    <source>
        <dbReference type="Pfam" id="PF00561"/>
    </source>
</evidence>
<organism evidence="4 5">
    <name type="scientific">Paralysiella testudinis</name>
    <dbReference type="NCBI Taxonomy" id="2809020"/>
    <lineage>
        <taxon>Bacteria</taxon>
        <taxon>Pseudomonadati</taxon>
        <taxon>Pseudomonadota</taxon>
        <taxon>Betaproteobacteria</taxon>
        <taxon>Neisseriales</taxon>
        <taxon>Neisseriaceae</taxon>
        <taxon>Paralysiella</taxon>
    </lineage>
</organism>
<dbReference type="PANTHER" id="PTHR10794">
    <property type="entry name" value="ABHYDROLASE DOMAIN-CONTAINING PROTEIN"/>
    <property type="match status" value="1"/>
</dbReference>
<comment type="similarity">
    <text evidence="1">Belongs to the AB hydrolase superfamily. AB hydrolase 4 family.</text>
</comment>
<dbReference type="PIRSF" id="PIRSF005211">
    <property type="entry name" value="Ab_hydro_YheT"/>
    <property type="match status" value="1"/>
</dbReference>
<evidence type="ECO:0000313" key="5">
    <source>
        <dbReference type="Proteomes" id="UP000653156"/>
    </source>
</evidence>
<name>A0A892ZN61_9NEIS</name>
<proteinExistence type="inferred from homology"/>
<dbReference type="GO" id="GO:0034338">
    <property type="term" value="F:short-chain carboxylesterase activity"/>
    <property type="evidence" value="ECO:0007669"/>
    <property type="project" value="TreeGrafter"/>
</dbReference>
<feature type="active site" description="Charge relay system" evidence="2">
    <location>
        <position position="150"/>
    </location>
</feature>
<dbReference type="InterPro" id="IPR000073">
    <property type="entry name" value="AB_hydrolase_1"/>
</dbReference>
<dbReference type="SUPFAM" id="SSF53474">
    <property type="entry name" value="alpha/beta-Hydrolases"/>
    <property type="match status" value="1"/>
</dbReference>
<dbReference type="Proteomes" id="UP000653156">
    <property type="component" value="Chromosome"/>
</dbReference>